<keyword evidence="5" id="KW-1185">Reference proteome</keyword>
<dbReference type="Pfam" id="PF13516">
    <property type="entry name" value="LRR_6"/>
    <property type="match status" value="3"/>
</dbReference>
<evidence type="ECO:0000256" key="1">
    <source>
        <dbReference type="ARBA" id="ARBA00022468"/>
    </source>
</evidence>
<evidence type="ECO:0000313" key="5">
    <source>
        <dbReference type="Proteomes" id="UP000193648"/>
    </source>
</evidence>
<evidence type="ECO:0000313" key="4">
    <source>
        <dbReference type="EMBL" id="ORZ23692.1"/>
    </source>
</evidence>
<dbReference type="InterPro" id="IPR027038">
    <property type="entry name" value="RanGap"/>
</dbReference>
<dbReference type="GO" id="GO:0048471">
    <property type="term" value="C:perinuclear region of cytoplasm"/>
    <property type="evidence" value="ECO:0007669"/>
    <property type="project" value="TreeGrafter"/>
</dbReference>
<comment type="caution">
    <text evidence="4">The sequence shown here is derived from an EMBL/GenBank/DDBJ whole genome shotgun (WGS) entry which is preliminary data.</text>
</comment>
<keyword evidence="3" id="KW-0677">Repeat</keyword>
<reference evidence="4 5" key="1">
    <citation type="submission" date="2016-07" db="EMBL/GenBank/DDBJ databases">
        <title>Pervasive Adenine N6-methylation of Active Genes in Fungi.</title>
        <authorList>
            <consortium name="DOE Joint Genome Institute"/>
            <person name="Mondo S.J."/>
            <person name="Dannebaum R.O."/>
            <person name="Kuo R.C."/>
            <person name="Labutti K."/>
            <person name="Haridas S."/>
            <person name="Kuo A."/>
            <person name="Salamov A."/>
            <person name="Ahrendt S.R."/>
            <person name="Lipzen A."/>
            <person name="Sullivan W."/>
            <person name="Andreopoulos W.B."/>
            <person name="Clum A."/>
            <person name="Lindquist E."/>
            <person name="Daum C."/>
            <person name="Ramamoorthy G.K."/>
            <person name="Gryganskyi A."/>
            <person name="Culley D."/>
            <person name="Magnuson J.K."/>
            <person name="James T.Y."/>
            <person name="O'Malley M.A."/>
            <person name="Stajich J.E."/>
            <person name="Spatafora J.W."/>
            <person name="Visel A."/>
            <person name="Grigoriev I.V."/>
        </authorList>
    </citation>
    <scope>NUCLEOTIDE SEQUENCE [LARGE SCALE GENOMIC DNA]</scope>
    <source>
        <strain evidence="4 5">NRRL 3116</strain>
    </source>
</reference>
<keyword evidence="2" id="KW-0433">Leucine-rich repeat</keyword>
<dbReference type="GO" id="GO:0006913">
    <property type="term" value="P:nucleocytoplasmic transport"/>
    <property type="evidence" value="ECO:0007669"/>
    <property type="project" value="TreeGrafter"/>
</dbReference>
<dbReference type="RefSeq" id="XP_021883506.1">
    <property type="nucleotide sequence ID" value="XM_022020144.1"/>
</dbReference>
<dbReference type="Proteomes" id="UP000193648">
    <property type="component" value="Unassembled WGS sequence"/>
</dbReference>
<dbReference type="GO" id="GO:0005634">
    <property type="term" value="C:nucleus"/>
    <property type="evidence" value="ECO:0007669"/>
    <property type="project" value="TreeGrafter"/>
</dbReference>
<dbReference type="Gene3D" id="3.80.10.10">
    <property type="entry name" value="Ribonuclease Inhibitor"/>
    <property type="match status" value="2"/>
</dbReference>
<dbReference type="OrthoDB" id="120976at2759"/>
<dbReference type="SMART" id="SM00368">
    <property type="entry name" value="LRR_RI"/>
    <property type="match status" value="3"/>
</dbReference>
<dbReference type="InterPro" id="IPR001611">
    <property type="entry name" value="Leu-rich_rpt"/>
</dbReference>
<dbReference type="SUPFAM" id="SSF52047">
    <property type="entry name" value="RNI-like"/>
    <property type="match status" value="1"/>
</dbReference>
<protein>
    <submittedName>
        <fullName evidence="4">Uncharacterized protein</fullName>
    </submittedName>
</protein>
<dbReference type="InterPro" id="IPR032675">
    <property type="entry name" value="LRR_dom_sf"/>
</dbReference>
<dbReference type="AlphaFoldDB" id="A0A1Y2GVG7"/>
<keyword evidence="1" id="KW-0343">GTPase activation</keyword>
<dbReference type="InParanoid" id="A0A1Y2GVG7"/>
<dbReference type="GO" id="GO:0005829">
    <property type="term" value="C:cytosol"/>
    <property type="evidence" value="ECO:0007669"/>
    <property type="project" value="TreeGrafter"/>
</dbReference>
<evidence type="ECO:0000256" key="3">
    <source>
        <dbReference type="ARBA" id="ARBA00022737"/>
    </source>
</evidence>
<dbReference type="PANTHER" id="PTHR24113">
    <property type="entry name" value="RAN GTPASE-ACTIVATING PROTEIN 1"/>
    <property type="match status" value="1"/>
</dbReference>
<name>A0A1Y2GVG7_9FUNG</name>
<dbReference type="PANTHER" id="PTHR24113:SF12">
    <property type="entry name" value="RAN GTPASE-ACTIVATING PROTEIN 1"/>
    <property type="match status" value="1"/>
</dbReference>
<evidence type="ECO:0000256" key="2">
    <source>
        <dbReference type="ARBA" id="ARBA00022614"/>
    </source>
</evidence>
<sequence length="312" mass="35392">MTETERVKWVCVEHYRSTYGAEEQSVFENVMKMTGAKYDSQLGKVAIAFYSRKRAREFFGALTNAKHVYELDIKFHRVWSKADLEALVNVLRMSSVMILRLELGWAQGIVARKLRSTYEVYEILGHIIEIRKMKTIRIVLPPDLIKLSKLPNRKPPHLHELSFEMRPREIGNDDLRILFNSLKTNTTLTRLELVDKSIRNEEFLVLLEALKTNTTLTDLWLRWGSNSIGDERTLALSAALKSNTTLTHLELSLNAVGDEGALAFSVVLKSNTTLINLNLNCNSIGDKGALALSEALRVNTTLTALDLRSNSF</sequence>
<organism evidence="4 5">
    <name type="scientific">Lobosporangium transversale</name>
    <dbReference type="NCBI Taxonomy" id="64571"/>
    <lineage>
        <taxon>Eukaryota</taxon>
        <taxon>Fungi</taxon>
        <taxon>Fungi incertae sedis</taxon>
        <taxon>Mucoromycota</taxon>
        <taxon>Mortierellomycotina</taxon>
        <taxon>Mortierellomycetes</taxon>
        <taxon>Mortierellales</taxon>
        <taxon>Mortierellaceae</taxon>
        <taxon>Lobosporangium</taxon>
    </lineage>
</organism>
<dbReference type="EMBL" id="MCFF01000009">
    <property type="protein sequence ID" value="ORZ23692.1"/>
    <property type="molecule type" value="Genomic_DNA"/>
</dbReference>
<proteinExistence type="predicted"/>
<dbReference type="STRING" id="64571.A0A1Y2GVG7"/>
<accession>A0A1Y2GVG7</accession>
<dbReference type="GO" id="GO:0005096">
    <property type="term" value="F:GTPase activator activity"/>
    <property type="evidence" value="ECO:0007669"/>
    <property type="project" value="UniProtKB-KW"/>
</dbReference>
<dbReference type="GeneID" id="33561988"/>
<gene>
    <name evidence="4" type="ORF">BCR41DRAFT_244276</name>
</gene>
<dbReference type="GO" id="GO:0031267">
    <property type="term" value="F:small GTPase binding"/>
    <property type="evidence" value="ECO:0007669"/>
    <property type="project" value="TreeGrafter"/>
</dbReference>